<dbReference type="InterPro" id="IPR001608">
    <property type="entry name" value="Ala_racemase_N"/>
</dbReference>
<dbReference type="GO" id="GO:0009252">
    <property type="term" value="P:peptidoglycan biosynthetic process"/>
    <property type="evidence" value="ECO:0007669"/>
    <property type="project" value="TreeGrafter"/>
</dbReference>
<dbReference type="CDD" id="cd00430">
    <property type="entry name" value="PLPDE_III_AR"/>
    <property type="match status" value="1"/>
</dbReference>
<evidence type="ECO:0000259" key="8">
    <source>
        <dbReference type="SMART" id="SM01005"/>
    </source>
</evidence>
<feature type="modified residue" description="N6-(pyridoxal phosphate)lysine" evidence="5 6">
    <location>
        <position position="61"/>
    </location>
</feature>
<feature type="domain" description="Alanine racemase C-terminal" evidence="8">
    <location>
        <begin position="269"/>
        <end position="398"/>
    </location>
</feature>
<gene>
    <name evidence="9" type="primary">alr</name>
    <name evidence="9" type="ORF">CSB45_03355</name>
</gene>
<name>A0A2G6E956_9BACT</name>
<dbReference type="NCBIfam" id="TIGR00492">
    <property type="entry name" value="alr"/>
    <property type="match status" value="1"/>
</dbReference>
<dbReference type="PRINTS" id="PR00992">
    <property type="entry name" value="ALARACEMASE"/>
</dbReference>
<dbReference type="InterPro" id="IPR029066">
    <property type="entry name" value="PLP-binding_barrel"/>
</dbReference>
<comment type="catalytic activity">
    <reaction evidence="1 5">
        <text>L-alanine = D-alanine</text>
        <dbReference type="Rhea" id="RHEA:20249"/>
        <dbReference type="ChEBI" id="CHEBI:57416"/>
        <dbReference type="ChEBI" id="CHEBI:57972"/>
        <dbReference type="EC" id="5.1.1.1"/>
    </reaction>
</comment>
<dbReference type="UniPathway" id="UPA00042">
    <property type="reaction ID" value="UER00497"/>
</dbReference>
<dbReference type="GO" id="GO:0030632">
    <property type="term" value="P:D-alanine biosynthetic process"/>
    <property type="evidence" value="ECO:0007669"/>
    <property type="project" value="UniProtKB-UniRule"/>
</dbReference>
<feature type="binding site" evidence="5 7">
    <location>
        <position position="159"/>
    </location>
    <ligand>
        <name>substrate</name>
    </ligand>
</feature>
<reference evidence="9 10" key="1">
    <citation type="submission" date="2017-10" db="EMBL/GenBank/DDBJ databases">
        <title>Novel microbial diversity and functional potential in the marine mammal oral microbiome.</title>
        <authorList>
            <person name="Dudek N.K."/>
            <person name="Sun C.L."/>
            <person name="Burstein D."/>
            <person name="Kantor R.S."/>
            <person name="Aliaga Goltsman D.S."/>
            <person name="Bik E.M."/>
            <person name="Thomas B.C."/>
            <person name="Banfield J.F."/>
            <person name="Relman D.A."/>
        </authorList>
    </citation>
    <scope>NUCLEOTIDE SEQUENCE [LARGE SCALE GENOMIC DNA]</scope>
    <source>
        <strain evidence="9">DOLZORAL124_49_17</strain>
    </source>
</reference>
<dbReference type="Pfam" id="PF01168">
    <property type="entry name" value="Ala_racemase_N"/>
    <property type="match status" value="1"/>
</dbReference>
<dbReference type="EMBL" id="PDPS01000022">
    <property type="protein sequence ID" value="PID58595.1"/>
    <property type="molecule type" value="Genomic_DNA"/>
</dbReference>
<feature type="binding site" evidence="5 7">
    <location>
        <position position="339"/>
    </location>
    <ligand>
        <name>substrate</name>
    </ligand>
</feature>
<dbReference type="SUPFAM" id="SSF51419">
    <property type="entry name" value="PLP-binding barrel"/>
    <property type="match status" value="1"/>
</dbReference>
<comment type="caution">
    <text evidence="9">The sequence shown here is derived from an EMBL/GenBank/DDBJ whole genome shotgun (WGS) entry which is preliminary data.</text>
</comment>
<proteinExistence type="inferred from homology"/>
<evidence type="ECO:0000256" key="6">
    <source>
        <dbReference type="PIRSR" id="PIRSR600821-50"/>
    </source>
</evidence>
<sequence length="413" mass="46190">MSWQHCNTCVVLLIQYHTIETYFFQNHRPVWAEIDLDCVAHNLREFQRILPPSTLIMAVLKADAYGHGAVEIAQTALESGASWLAIALPEEGVLLRRQGIAAPILLLGSSPPGTEAAIIANDLCPNIFTIESAQRFAECATSHGKTLPFHLKIDTGMGRIGVRPEQLQAFLDAVKALPQLELQGVFSHFSKADERDRSYSQKQCDRFQDCLTMIHEAGFRPQYRYLCNSAAAMDPPNTTHVDMVRIGIGMYGLYPSHDVDRTIVRLKTVLQWKARITHLKELPSGEAVSYGGKFITQRRTTVATLPLGYADGFRRGLWARQWQVLVRGQRAPLIGRICMDMCMIDVTDIDGVEINDEVVLLGQQGDEMIHTDMMAAALETINYEITCLIGKRVPRVYIKQGRVISVKSLLGTR</sequence>
<evidence type="ECO:0000256" key="3">
    <source>
        <dbReference type="ARBA" id="ARBA00022898"/>
    </source>
</evidence>
<dbReference type="Gene3D" id="3.20.20.10">
    <property type="entry name" value="Alanine racemase"/>
    <property type="match status" value="1"/>
</dbReference>
<dbReference type="PANTHER" id="PTHR30511:SF0">
    <property type="entry name" value="ALANINE RACEMASE, CATABOLIC-RELATED"/>
    <property type="match status" value="1"/>
</dbReference>
<keyword evidence="3 5" id="KW-0663">Pyridoxal phosphate</keyword>
<evidence type="ECO:0000313" key="10">
    <source>
        <dbReference type="Proteomes" id="UP000229740"/>
    </source>
</evidence>
<dbReference type="Gene3D" id="2.40.37.10">
    <property type="entry name" value="Lyase, Ornithine Decarboxylase, Chain A, domain 1"/>
    <property type="match status" value="1"/>
</dbReference>
<dbReference type="AlphaFoldDB" id="A0A2G6E956"/>
<dbReference type="InterPro" id="IPR009006">
    <property type="entry name" value="Ala_racemase/Decarboxylase_C"/>
</dbReference>
<dbReference type="InterPro" id="IPR000821">
    <property type="entry name" value="Ala_racemase"/>
</dbReference>
<dbReference type="GO" id="GO:0008784">
    <property type="term" value="F:alanine racemase activity"/>
    <property type="evidence" value="ECO:0007669"/>
    <property type="project" value="UniProtKB-UniRule"/>
</dbReference>
<organism evidence="9 10">
    <name type="scientific">candidate division KSB3 bacterium</name>
    <dbReference type="NCBI Taxonomy" id="2044937"/>
    <lineage>
        <taxon>Bacteria</taxon>
        <taxon>candidate division KSB3</taxon>
    </lineage>
</organism>
<dbReference type="SUPFAM" id="SSF50621">
    <property type="entry name" value="Alanine racemase C-terminal domain-like"/>
    <property type="match status" value="1"/>
</dbReference>
<dbReference type="InterPro" id="IPR020622">
    <property type="entry name" value="Ala_racemase_pyridoxalP-BS"/>
</dbReference>
<dbReference type="HAMAP" id="MF_01201">
    <property type="entry name" value="Ala_racemase"/>
    <property type="match status" value="1"/>
</dbReference>
<evidence type="ECO:0000256" key="7">
    <source>
        <dbReference type="PIRSR" id="PIRSR600821-52"/>
    </source>
</evidence>
<dbReference type="PANTHER" id="PTHR30511">
    <property type="entry name" value="ALANINE RACEMASE"/>
    <property type="match status" value="1"/>
</dbReference>
<feature type="active site" description="Proton acceptor; specific for D-alanine" evidence="5">
    <location>
        <position position="61"/>
    </location>
</feature>
<evidence type="ECO:0000313" key="9">
    <source>
        <dbReference type="EMBL" id="PID58595.1"/>
    </source>
</evidence>
<evidence type="ECO:0000256" key="5">
    <source>
        <dbReference type="HAMAP-Rule" id="MF_01201"/>
    </source>
</evidence>
<evidence type="ECO:0000256" key="4">
    <source>
        <dbReference type="ARBA" id="ARBA00023235"/>
    </source>
</evidence>
<evidence type="ECO:0000256" key="1">
    <source>
        <dbReference type="ARBA" id="ARBA00000316"/>
    </source>
</evidence>
<protein>
    <recommendedName>
        <fullName evidence="5">Alanine racemase</fullName>
        <ecNumber evidence="5">5.1.1.1</ecNumber>
    </recommendedName>
</protein>
<accession>A0A2G6E956</accession>
<comment type="similarity">
    <text evidence="5">Belongs to the alanine racemase family.</text>
</comment>
<dbReference type="Proteomes" id="UP000229740">
    <property type="component" value="Unassembled WGS sequence"/>
</dbReference>
<dbReference type="GO" id="GO:0005829">
    <property type="term" value="C:cytosol"/>
    <property type="evidence" value="ECO:0007669"/>
    <property type="project" value="TreeGrafter"/>
</dbReference>
<comment type="cofactor">
    <cofactor evidence="2 5 6">
        <name>pyridoxal 5'-phosphate</name>
        <dbReference type="ChEBI" id="CHEBI:597326"/>
    </cofactor>
</comment>
<dbReference type="EC" id="5.1.1.1" evidence="5"/>
<dbReference type="SMART" id="SM01005">
    <property type="entry name" value="Ala_racemase_C"/>
    <property type="match status" value="1"/>
</dbReference>
<dbReference type="PROSITE" id="PS00395">
    <property type="entry name" value="ALANINE_RACEMASE"/>
    <property type="match status" value="1"/>
</dbReference>
<dbReference type="InterPro" id="IPR011079">
    <property type="entry name" value="Ala_racemase_C"/>
</dbReference>
<dbReference type="FunFam" id="2.40.37.10:FF:000006">
    <property type="entry name" value="Alanine racemase"/>
    <property type="match status" value="1"/>
</dbReference>
<dbReference type="FunFam" id="3.20.20.10:FF:000002">
    <property type="entry name" value="Alanine racemase"/>
    <property type="match status" value="1"/>
</dbReference>
<keyword evidence="4 5" id="KW-0413">Isomerase</keyword>
<dbReference type="Pfam" id="PF00842">
    <property type="entry name" value="Ala_racemase_C"/>
    <property type="match status" value="1"/>
</dbReference>
<comment type="function">
    <text evidence="5">Catalyzes the interconversion of L-alanine and D-alanine. May also act on other amino acids.</text>
</comment>
<comment type="pathway">
    <text evidence="5">Amino-acid biosynthesis; D-alanine biosynthesis; D-alanine from L-alanine: step 1/1.</text>
</comment>
<feature type="active site" description="Proton acceptor; specific for L-alanine" evidence="5">
    <location>
        <position position="290"/>
    </location>
</feature>
<dbReference type="GO" id="GO:0030170">
    <property type="term" value="F:pyridoxal phosphate binding"/>
    <property type="evidence" value="ECO:0007669"/>
    <property type="project" value="UniProtKB-UniRule"/>
</dbReference>
<evidence type="ECO:0000256" key="2">
    <source>
        <dbReference type="ARBA" id="ARBA00001933"/>
    </source>
</evidence>